<comment type="similarity">
    <text evidence="1">In the C-terminal section; belongs to the transposase 35 family.</text>
</comment>
<dbReference type="Proteomes" id="UP000011688">
    <property type="component" value="Unassembled WGS sequence"/>
</dbReference>
<dbReference type="OrthoDB" id="295419at2157"/>
<keyword evidence="4" id="KW-0233">DNA recombination</keyword>
<protein>
    <submittedName>
        <fullName evidence="8">IS1341-type transposase</fullName>
    </submittedName>
</protein>
<evidence type="ECO:0000256" key="1">
    <source>
        <dbReference type="ARBA" id="ARBA00008761"/>
    </source>
</evidence>
<evidence type="ECO:0000259" key="6">
    <source>
        <dbReference type="Pfam" id="PF01385"/>
    </source>
</evidence>
<evidence type="ECO:0000313" key="8">
    <source>
        <dbReference type="EMBL" id="ELY53521.1"/>
    </source>
</evidence>
<dbReference type="AlphaFoldDB" id="L9WWJ2"/>
<evidence type="ECO:0000259" key="7">
    <source>
        <dbReference type="Pfam" id="PF07282"/>
    </source>
</evidence>
<accession>L9WWJ2</accession>
<evidence type="ECO:0000256" key="4">
    <source>
        <dbReference type="ARBA" id="ARBA00023172"/>
    </source>
</evidence>
<evidence type="ECO:0000313" key="9">
    <source>
        <dbReference type="Proteomes" id="UP000011688"/>
    </source>
</evidence>
<keyword evidence="3" id="KW-0238">DNA-binding</keyword>
<organism evidence="8 9">
    <name type="scientific">Natronococcus amylolyticus DSM 10524</name>
    <dbReference type="NCBI Taxonomy" id="1227497"/>
    <lineage>
        <taxon>Archaea</taxon>
        <taxon>Methanobacteriati</taxon>
        <taxon>Methanobacteriota</taxon>
        <taxon>Stenosarchaea group</taxon>
        <taxon>Halobacteria</taxon>
        <taxon>Halobacteriales</taxon>
        <taxon>Natrialbaceae</taxon>
        <taxon>Natronococcus</taxon>
    </lineage>
</organism>
<dbReference type="EMBL" id="AOIB01000043">
    <property type="protein sequence ID" value="ELY53521.1"/>
    <property type="molecule type" value="Genomic_DNA"/>
</dbReference>
<feature type="domain" description="Cas12f1-like TNB" evidence="7">
    <location>
        <begin position="339"/>
        <end position="403"/>
    </location>
</feature>
<dbReference type="GO" id="GO:0032196">
    <property type="term" value="P:transposition"/>
    <property type="evidence" value="ECO:0007669"/>
    <property type="project" value="UniProtKB-KW"/>
</dbReference>
<name>L9WWJ2_9EURY</name>
<dbReference type="InterPro" id="IPR010095">
    <property type="entry name" value="Cas12f1-like_TNB"/>
</dbReference>
<evidence type="ECO:0000256" key="3">
    <source>
        <dbReference type="ARBA" id="ARBA00023125"/>
    </source>
</evidence>
<keyword evidence="2" id="KW-0815">Transposition</keyword>
<dbReference type="Pfam" id="PF07282">
    <property type="entry name" value="Cas12f1-like_TNB"/>
    <property type="match status" value="1"/>
</dbReference>
<feature type="domain" description="Probable transposase IS891/IS1136/IS1341" evidence="6">
    <location>
        <begin position="214"/>
        <end position="320"/>
    </location>
</feature>
<dbReference type="GO" id="GO:0003677">
    <property type="term" value="F:DNA binding"/>
    <property type="evidence" value="ECO:0007669"/>
    <property type="project" value="UniProtKB-KW"/>
</dbReference>
<comment type="caution">
    <text evidence="8">The sequence shown here is derived from an EMBL/GenBank/DDBJ whole genome shotgun (WGS) entry which is preliminary data.</text>
</comment>
<dbReference type="Pfam" id="PF01385">
    <property type="entry name" value="OrfB_IS605"/>
    <property type="match status" value="1"/>
</dbReference>
<dbReference type="STRING" id="1227497.C491_21571"/>
<dbReference type="NCBIfam" id="NF040570">
    <property type="entry name" value="guided_TnpB"/>
    <property type="match status" value="1"/>
</dbReference>
<reference evidence="8 9" key="1">
    <citation type="journal article" date="2014" name="PLoS Genet.">
        <title>Phylogenetically driven sequencing of extremely halophilic archaea reveals strategies for static and dynamic osmo-response.</title>
        <authorList>
            <person name="Becker E.A."/>
            <person name="Seitzer P.M."/>
            <person name="Tritt A."/>
            <person name="Larsen D."/>
            <person name="Krusor M."/>
            <person name="Yao A.I."/>
            <person name="Wu D."/>
            <person name="Madern D."/>
            <person name="Eisen J.A."/>
            <person name="Darling A.E."/>
            <person name="Facciotti M.T."/>
        </authorList>
    </citation>
    <scope>NUCLEOTIDE SEQUENCE [LARGE SCALE GENOMIC DNA]</scope>
    <source>
        <strain evidence="8 9">DSM 10524</strain>
    </source>
</reference>
<evidence type="ECO:0000256" key="2">
    <source>
        <dbReference type="ARBA" id="ARBA00022578"/>
    </source>
</evidence>
<dbReference type="RefSeq" id="WP_005559993.1">
    <property type="nucleotide sequence ID" value="NZ_AOIB01000043.1"/>
</dbReference>
<dbReference type="GO" id="GO:0006310">
    <property type="term" value="P:DNA recombination"/>
    <property type="evidence" value="ECO:0007669"/>
    <property type="project" value="UniProtKB-KW"/>
</dbReference>
<keyword evidence="9" id="KW-1185">Reference proteome</keyword>
<dbReference type="eggNOG" id="arCOG00679">
    <property type="taxonomic scope" value="Archaea"/>
</dbReference>
<evidence type="ECO:0000256" key="5">
    <source>
        <dbReference type="SAM" id="MobiDB-lite"/>
    </source>
</evidence>
<proteinExistence type="inferred from homology"/>
<feature type="region of interest" description="Disordered" evidence="5">
    <location>
        <begin position="414"/>
        <end position="470"/>
    </location>
</feature>
<gene>
    <name evidence="8" type="ORF">C491_21571</name>
</gene>
<sequence>MSDRPRRTNEYTAKPTSDRYNQCLFEWLAAHAPLWNQLNYRRLDEYFDDDGDVWDAEYTDLYDKYAPVLGKATCQQVARKNSEAWRSFFRLLDKYYSDNPSVTEKPSPPGFKGNRDDGYELYGLVRNDLYEFDWDENQSTLEFGVGDVLEEKYDFDHNERITLEVRGNPQWDGDDARLELVYDEAADTLRVKHPVRIRPDKLREQRLDAFTHTLDPENTMHAAAIDVGANNTLAIVTTTGETTVYHARPEFERFHVLSELIIELQSQLPADQYTSPRVQRVYDERAERRDHSRDAAVKHAADWLLERNIGTVYVGDLTDVLEAHWSAMVNEKTHDFWSHGQLVDRLELTLGDVGITVEQVSEAGSSSECPACGSNEVVRDGDELYCRDCELDAHSDVSGAWNLLQAREGPMARPAALSAGRGRDGSENSSECDGTYWEWNGHDWRPARFGEQSSPVDQPSVGEPASSQPG</sequence>
<dbReference type="InterPro" id="IPR001959">
    <property type="entry name" value="Transposase"/>
</dbReference>
<dbReference type="PATRIC" id="fig|1227497.3.peg.4420"/>